<keyword evidence="2" id="KW-1133">Transmembrane helix</keyword>
<evidence type="ECO:0000259" key="3">
    <source>
        <dbReference type="SMART" id="SM00471"/>
    </source>
</evidence>
<dbReference type="Proteomes" id="UP000184526">
    <property type="component" value="Unassembled WGS sequence"/>
</dbReference>
<evidence type="ECO:0000256" key="1">
    <source>
        <dbReference type="SAM" id="MobiDB-lite"/>
    </source>
</evidence>
<feature type="transmembrane region" description="Helical" evidence="2">
    <location>
        <begin position="407"/>
        <end position="430"/>
    </location>
</feature>
<dbReference type="OrthoDB" id="9806952at2"/>
<dbReference type="InterPro" id="IPR006674">
    <property type="entry name" value="HD_domain"/>
</dbReference>
<dbReference type="SUPFAM" id="SSF109604">
    <property type="entry name" value="HD-domain/PDEase-like"/>
    <property type="match status" value="1"/>
</dbReference>
<dbReference type="Pfam" id="PF07697">
    <property type="entry name" value="7TMR-HDED"/>
    <property type="match status" value="1"/>
</dbReference>
<dbReference type="Gene3D" id="1.10.3210.10">
    <property type="entry name" value="Hypothetical protein af1432"/>
    <property type="match status" value="1"/>
</dbReference>
<evidence type="ECO:0000256" key="2">
    <source>
        <dbReference type="SAM" id="Phobius"/>
    </source>
</evidence>
<dbReference type="Pfam" id="PF07698">
    <property type="entry name" value="7TM-7TMR_HD"/>
    <property type="match status" value="1"/>
</dbReference>
<dbReference type="InterPro" id="IPR052722">
    <property type="entry name" value="PgpH_phosphodiesterase"/>
</dbReference>
<proteinExistence type="predicted"/>
<evidence type="ECO:0000313" key="4">
    <source>
        <dbReference type="EMBL" id="SHI01896.1"/>
    </source>
</evidence>
<dbReference type="PANTHER" id="PTHR36442:SF1">
    <property type="entry name" value="CYCLIC-DI-AMP PHOSPHODIESTERASE PGPH"/>
    <property type="match status" value="1"/>
</dbReference>
<dbReference type="NCBIfam" id="TIGR00277">
    <property type="entry name" value="HDIG"/>
    <property type="match status" value="1"/>
</dbReference>
<gene>
    <name evidence="4" type="ORF">SAMN02745196_02377</name>
</gene>
<evidence type="ECO:0000313" key="5">
    <source>
        <dbReference type="Proteomes" id="UP000184526"/>
    </source>
</evidence>
<sequence length="754" mass="84592">MFKEKIAEVMKNDKLMKGIIFGVTFLFIFFTLVGAVTPEKYFLKVGDIAGSSIKSPSNIENTIATEQKRKEAADKVKDAITIDTEVANEVSQNIQQLFSKTLEIKSTNVDDIKTSDLVFTEQEKALMEDDNTSKNDLIKLKRLKADVDIRLSDESFKILLSLNANEFESLNKYLDETMGELYKQYQINTDLKQAQDFINSQFNVSDFNISTRELGKSIGYNLVKPNVKNDSVKTKEQKEEAMKAVQPVMIKENQIIVKEGEPVTSEQIEVLKLLGIYGEDNSFAVMASISLLVIIAITLLIEGFYIYKYHKKAYTNKMLILICLLQCFSILIARILSYISPFLIPLACVPMLMALLIDENLSIILNVINCVFIAIATHSNVPITLMAVTNAIMGTTLLKKMDTRNDILYSSLYICGINLVFTAALSYIQVDNSFKAMLIKCGYSSIASLLSGVLTIGVLSSLESLFDIVTTVKLLELSNPNQPLLKKLLMEAPGTYHHSVLVANLSELAAEAIGANSVLARVGAYYHDVGKLKRSYFFKENQVGMSNPHDKLSPNLSTLIIIGHVKDGIELAKEYKLPEVIQDIIREHHGTSLVKYFYITMKNNSEKPEEVREEDFRYPGPNPRSREAGIIMLADGVEAAVRSISEPTTGKIQEMVNNIIKGRLNDGYLDSCDLTLKDIEKIRKAFLKGLSGIYHERIEYPKLATKENEDKLKKIENIDELDKLNEVNNKSGSEKLEQPENKSKLDNLNKEKGK</sequence>
<feature type="transmembrane region" description="Helical" evidence="2">
    <location>
        <begin position="319"/>
        <end position="336"/>
    </location>
</feature>
<dbReference type="STRING" id="1121306.SAMN02745196_02377"/>
<dbReference type="EMBL" id="FQXP01000009">
    <property type="protein sequence ID" value="SHI01896.1"/>
    <property type="molecule type" value="Genomic_DNA"/>
</dbReference>
<dbReference type="InterPro" id="IPR006675">
    <property type="entry name" value="HDIG_dom"/>
</dbReference>
<dbReference type="PANTHER" id="PTHR36442">
    <property type="entry name" value="CYCLIC-DI-AMP PHOSPHODIESTERASE PGPH"/>
    <property type="match status" value="1"/>
</dbReference>
<feature type="region of interest" description="Disordered" evidence="1">
    <location>
        <begin position="726"/>
        <end position="754"/>
    </location>
</feature>
<feature type="transmembrane region" description="Helical" evidence="2">
    <location>
        <begin position="342"/>
        <end position="357"/>
    </location>
</feature>
<reference evidence="4 5" key="1">
    <citation type="submission" date="2016-11" db="EMBL/GenBank/DDBJ databases">
        <authorList>
            <person name="Jaros S."/>
            <person name="Januszkiewicz K."/>
            <person name="Wedrychowicz H."/>
        </authorList>
    </citation>
    <scope>NUCLEOTIDE SEQUENCE [LARGE SCALE GENOMIC DNA]</scope>
    <source>
        <strain evidence="4 5">DSM 3089</strain>
    </source>
</reference>
<keyword evidence="2" id="KW-0812">Transmembrane</keyword>
<protein>
    <recommendedName>
        <fullName evidence="3">HD/PDEase domain-containing protein</fullName>
    </recommendedName>
</protein>
<keyword evidence="5" id="KW-1185">Reference proteome</keyword>
<keyword evidence="2" id="KW-0472">Membrane</keyword>
<dbReference type="CDD" id="cd00077">
    <property type="entry name" value="HDc"/>
    <property type="match status" value="1"/>
</dbReference>
<dbReference type="RefSeq" id="WP_072832231.1">
    <property type="nucleotide sequence ID" value="NZ_FQXP01000009.1"/>
</dbReference>
<dbReference type="InterPro" id="IPR011624">
    <property type="entry name" value="Metal-dep_PHydrolase_7TM_extra"/>
</dbReference>
<name>A0A1M5XQ60_9CLOT</name>
<accession>A0A1M5XQ60</accession>
<dbReference type="InterPro" id="IPR003607">
    <property type="entry name" value="HD/PDEase_dom"/>
</dbReference>
<feature type="transmembrane region" description="Helical" evidence="2">
    <location>
        <begin position="364"/>
        <end position="387"/>
    </location>
</feature>
<dbReference type="SMART" id="SM00471">
    <property type="entry name" value="HDc"/>
    <property type="match status" value="1"/>
</dbReference>
<organism evidence="4 5">
    <name type="scientific">Clostridium collagenovorans DSM 3089</name>
    <dbReference type="NCBI Taxonomy" id="1121306"/>
    <lineage>
        <taxon>Bacteria</taxon>
        <taxon>Bacillati</taxon>
        <taxon>Bacillota</taxon>
        <taxon>Clostridia</taxon>
        <taxon>Eubacteriales</taxon>
        <taxon>Clostridiaceae</taxon>
        <taxon>Clostridium</taxon>
    </lineage>
</organism>
<feature type="transmembrane region" description="Helical" evidence="2">
    <location>
        <begin position="283"/>
        <end position="307"/>
    </location>
</feature>
<feature type="transmembrane region" description="Helical" evidence="2">
    <location>
        <begin position="442"/>
        <end position="462"/>
    </location>
</feature>
<feature type="domain" description="HD/PDEase" evidence="3">
    <location>
        <begin position="491"/>
        <end position="649"/>
    </location>
</feature>
<dbReference type="Pfam" id="PF01966">
    <property type="entry name" value="HD"/>
    <property type="match status" value="1"/>
</dbReference>
<feature type="compositionally biased region" description="Basic and acidic residues" evidence="1">
    <location>
        <begin position="732"/>
        <end position="754"/>
    </location>
</feature>
<dbReference type="InterPro" id="IPR011621">
    <property type="entry name" value="Metal-dep_PHydrolase_7TM_intra"/>
</dbReference>
<dbReference type="AlphaFoldDB" id="A0A1M5XQ60"/>